<dbReference type="STRING" id="1465490.SAMN05444277_10718"/>
<evidence type="ECO:0000256" key="1">
    <source>
        <dbReference type="ARBA" id="ARBA00004834"/>
    </source>
</evidence>
<sequence length="335" mass="37736">MKYFLFVFILCTSLVGNAQQANAKHNPVINQDFPDPTVILAPDGKYYAYATNGRHDGKLNNIQLASSTDLFNWTYIGDALPQKASWASTTQNYWAPHVLYDEGIKQYVMFYCAKSDDTTYGMCIGVAFATKPTGPFVDKGSPLMKGKDFKVLDPMAMVDPKTKKKIMYWGSDFAPISVSELTDDWKEIKPGTKAIEVIATNKEKLYDKLVEGAWVDYYDDQYYLYYSGNNCCGDNANYAVMVARADNAFGPFTRLGETRANSSSVILAKDDAWTAPGHNSIVHDKDGNAWMAYHANFKREADASKAEKKNKYVRRVMCIQPVVYKNGWPVVEKKY</sequence>
<dbReference type="CDD" id="cd08999">
    <property type="entry name" value="GH43_ABN-like"/>
    <property type="match status" value="1"/>
</dbReference>
<gene>
    <name evidence="9" type="ORF">SAMN05444277_10718</name>
</gene>
<evidence type="ECO:0000256" key="2">
    <source>
        <dbReference type="ARBA" id="ARBA00009865"/>
    </source>
</evidence>
<comment type="similarity">
    <text evidence="2 7">Belongs to the glycosyl hydrolase 43 family.</text>
</comment>
<keyword evidence="3 7" id="KW-0378">Hydrolase</keyword>
<feature type="active site" description="Proton acceptor" evidence="5">
    <location>
        <position position="35"/>
    </location>
</feature>
<dbReference type="Pfam" id="PF04616">
    <property type="entry name" value="Glyco_hydro_43"/>
    <property type="match status" value="1"/>
</dbReference>
<dbReference type="InterPro" id="IPR006710">
    <property type="entry name" value="Glyco_hydro_43"/>
</dbReference>
<feature type="active site" description="Proton donor" evidence="5">
    <location>
        <position position="211"/>
    </location>
</feature>
<reference evidence="9 10" key="1">
    <citation type="submission" date="2016-10" db="EMBL/GenBank/DDBJ databases">
        <authorList>
            <person name="de Groot N.N."/>
        </authorList>
    </citation>
    <scope>NUCLEOTIDE SEQUENCE [LARGE SCALE GENOMIC DNA]</scope>
    <source>
        <strain evidence="9 10">DSM 28286</strain>
    </source>
</reference>
<dbReference type="PANTHER" id="PTHR43301:SF3">
    <property type="entry name" value="ARABINAN ENDO-1,5-ALPHA-L-ARABINOSIDASE A-RELATED"/>
    <property type="match status" value="1"/>
</dbReference>
<keyword evidence="10" id="KW-1185">Reference proteome</keyword>
<proteinExistence type="inferred from homology"/>
<name>A0A1I5WVG8_9BACT</name>
<evidence type="ECO:0000256" key="6">
    <source>
        <dbReference type="PIRSR" id="PIRSR606710-2"/>
    </source>
</evidence>
<protein>
    <submittedName>
        <fullName evidence="9">Arabinan endo-1,5-alpha-L-arabinosidase</fullName>
    </submittedName>
</protein>
<dbReference type="AlphaFoldDB" id="A0A1I5WVG8"/>
<organism evidence="9 10">
    <name type="scientific">Parafilimonas terrae</name>
    <dbReference type="NCBI Taxonomy" id="1465490"/>
    <lineage>
        <taxon>Bacteria</taxon>
        <taxon>Pseudomonadati</taxon>
        <taxon>Bacteroidota</taxon>
        <taxon>Chitinophagia</taxon>
        <taxon>Chitinophagales</taxon>
        <taxon>Chitinophagaceae</taxon>
        <taxon>Parafilimonas</taxon>
    </lineage>
</organism>
<evidence type="ECO:0000256" key="5">
    <source>
        <dbReference type="PIRSR" id="PIRSR606710-1"/>
    </source>
</evidence>
<feature type="site" description="Important for catalytic activity, responsible for pKa modulation of the active site Glu and correct orientation of both the proton donor and substrate" evidence="6">
    <location>
        <position position="153"/>
    </location>
</feature>
<keyword evidence="8" id="KW-0732">Signal</keyword>
<evidence type="ECO:0000256" key="3">
    <source>
        <dbReference type="ARBA" id="ARBA00022801"/>
    </source>
</evidence>
<dbReference type="GO" id="GO:0004553">
    <property type="term" value="F:hydrolase activity, hydrolyzing O-glycosyl compounds"/>
    <property type="evidence" value="ECO:0007669"/>
    <property type="project" value="InterPro"/>
</dbReference>
<accession>A0A1I5WVG8</accession>
<evidence type="ECO:0000313" key="9">
    <source>
        <dbReference type="EMBL" id="SFQ23506.1"/>
    </source>
</evidence>
<evidence type="ECO:0000256" key="4">
    <source>
        <dbReference type="ARBA" id="ARBA00023295"/>
    </source>
</evidence>
<dbReference type="InterPro" id="IPR050727">
    <property type="entry name" value="GH43_arabinanases"/>
</dbReference>
<dbReference type="OrthoDB" id="9801455at2"/>
<dbReference type="RefSeq" id="WP_090658862.1">
    <property type="nucleotide sequence ID" value="NZ_FOXQ01000007.1"/>
</dbReference>
<evidence type="ECO:0000256" key="8">
    <source>
        <dbReference type="SAM" id="SignalP"/>
    </source>
</evidence>
<evidence type="ECO:0000313" key="10">
    <source>
        <dbReference type="Proteomes" id="UP000199031"/>
    </source>
</evidence>
<comment type="pathway">
    <text evidence="1">Glycan metabolism; L-arabinan degradation.</text>
</comment>
<feature type="signal peptide" evidence="8">
    <location>
        <begin position="1"/>
        <end position="23"/>
    </location>
</feature>
<dbReference type="InterPro" id="IPR023296">
    <property type="entry name" value="Glyco_hydro_beta-prop_sf"/>
</dbReference>
<dbReference type="Gene3D" id="2.115.10.20">
    <property type="entry name" value="Glycosyl hydrolase domain, family 43"/>
    <property type="match status" value="1"/>
</dbReference>
<keyword evidence="4 7" id="KW-0326">Glycosidase</keyword>
<dbReference type="SUPFAM" id="SSF75005">
    <property type="entry name" value="Arabinanase/levansucrase/invertase"/>
    <property type="match status" value="1"/>
</dbReference>
<evidence type="ECO:0000256" key="7">
    <source>
        <dbReference type="RuleBase" id="RU361187"/>
    </source>
</evidence>
<dbReference type="EMBL" id="FOXQ01000007">
    <property type="protein sequence ID" value="SFQ23506.1"/>
    <property type="molecule type" value="Genomic_DNA"/>
</dbReference>
<dbReference type="GO" id="GO:0005975">
    <property type="term" value="P:carbohydrate metabolic process"/>
    <property type="evidence" value="ECO:0007669"/>
    <property type="project" value="InterPro"/>
</dbReference>
<feature type="chain" id="PRO_5011739778" evidence="8">
    <location>
        <begin position="24"/>
        <end position="335"/>
    </location>
</feature>
<dbReference type="Proteomes" id="UP000199031">
    <property type="component" value="Unassembled WGS sequence"/>
</dbReference>
<dbReference type="PANTHER" id="PTHR43301">
    <property type="entry name" value="ARABINAN ENDO-1,5-ALPHA-L-ARABINOSIDASE"/>
    <property type="match status" value="1"/>
</dbReference>